<evidence type="ECO:0000313" key="6">
    <source>
        <dbReference type="Proteomes" id="UP000775872"/>
    </source>
</evidence>
<comment type="caution">
    <text evidence="5">The sequence shown here is derived from an EMBL/GenBank/DDBJ whole genome shotgun (WGS) entry which is preliminary data.</text>
</comment>
<feature type="coiled-coil region" evidence="1">
    <location>
        <begin position="256"/>
        <end position="298"/>
    </location>
</feature>
<dbReference type="EMBL" id="CABFOC020000011">
    <property type="protein sequence ID" value="CAH0045142.1"/>
    <property type="molecule type" value="Genomic_DNA"/>
</dbReference>
<protein>
    <submittedName>
        <fullName evidence="5">Uncharacterized protein</fullName>
    </submittedName>
</protein>
<evidence type="ECO:0000259" key="3">
    <source>
        <dbReference type="Pfam" id="PF22974"/>
    </source>
</evidence>
<keyword evidence="1" id="KW-0175">Coiled coil</keyword>
<proteinExistence type="predicted"/>
<dbReference type="AlphaFoldDB" id="A0A9N9W817"/>
<accession>A0A9N9W817</accession>
<dbReference type="Proteomes" id="UP000775872">
    <property type="component" value="Unassembled WGS sequence"/>
</dbReference>
<sequence>MAAVVSWLLRLLVLVTLVTASPYSWSGINTRGDNAVSLQEDGVTQLDAMPGFPEGPFTTLKPVRYDPRAHVKRSRLEDFEAVNEQSVYWGLEDDDPVAEVHVRMKNETEGFVNTEFFEDLIESMSCPKQGKGNLVMKFSRDIDMDDVSTLWEWVRKAEDNQLVFMVADRGCGWNEGRLMYRVNDIDFLPDYTAVLKATKIDWCKSLHKCQIRIGGKSIRRPNPLVSLTKRWDLWDKMKNKTKEIKDDVSEKFDEVADKVSDKVEEATDKISEEVDEFKEDVKEVKDKAKEKVKDKVKDLVEGEHDKHFSIPFNMDVSGKGLAFSMEGVDYNAHCSNCSTDGSFEIDAALTIHDGETEEASVGLTTDGLRATTILSLGIKGKISEPLIEKSMPIFKVSPAGIAIPGVVTIGPTITVALKAGVDAIRGGATMTVGGHMRVHNSSATLNFLKEDKTNAEGWDVDIESHPVEIDGFVEAKTYLSLSPSLGLEISLLETGFAAELSANLPYLAASIKGTQSLTCSACGNYSTGVSGSVDLGTSGSIGLKKKIAGTMKDLWSLSLYSAALPPMAPFCIGLVACSASNGTSNGTEPDKAANISTIALSRFQR</sequence>
<evidence type="ECO:0000313" key="5">
    <source>
        <dbReference type="EMBL" id="CAH0045142.1"/>
    </source>
</evidence>
<keyword evidence="6" id="KW-1185">Reference proteome</keyword>
<dbReference type="SUPFAM" id="SSF58113">
    <property type="entry name" value="Apolipoprotein A-I"/>
    <property type="match status" value="1"/>
</dbReference>
<reference evidence="6" key="1">
    <citation type="submission" date="2019-06" db="EMBL/GenBank/DDBJ databases">
        <authorList>
            <person name="Broberg M."/>
        </authorList>
    </citation>
    <scope>NUCLEOTIDE SEQUENCE [LARGE SCALE GENOMIC DNA]</scope>
</reference>
<dbReference type="Pfam" id="PF23865">
    <property type="entry name" value="DUF7223"/>
    <property type="match status" value="1"/>
</dbReference>
<dbReference type="Pfam" id="PF22974">
    <property type="entry name" value="DUF7029"/>
    <property type="match status" value="1"/>
</dbReference>
<evidence type="ECO:0000256" key="2">
    <source>
        <dbReference type="SAM" id="SignalP"/>
    </source>
</evidence>
<organism evidence="5 6">
    <name type="scientific">Clonostachys solani</name>
    <dbReference type="NCBI Taxonomy" id="160281"/>
    <lineage>
        <taxon>Eukaryota</taxon>
        <taxon>Fungi</taxon>
        <taxon>Dikarya</taxon>
        <taxon>Ascomycota</taxon>
        <taxon>Pezizomycotina</taxon>
        <taxon>Sordariomycetes</taxon>
        <taxon>Hypocreomycetidae</taxon>
        <taxon>Hypocreales</taxon>
        <taxon>Bionectriaceae</taxon>
        <taxon>Clonostachys</taxon>
    </lineage>
</organism>
<feature type="domain" description="DUF7029" evidence="3">
    <location>
        <begin position="107"/>
        <end position="209"/>
    </location>
</feature>
<evidence type="ECO:0000259" key="4">
    <source>
        <dbReference type="Pfam" id="PF23865"/>
    </source>
</evidence>
<keyword evidence="2" id="KW-0732">Signal</keyword>
<dbReference type="InterPro" id="IPR055647">
    <property type="entry name" value="DUF7223"/>
</dbReference>
<dbReference type="OrthoDB" id="160645at2759"/>
<feature type="domain" description="DUF7223" evidence="4">
    <location>
        <begin position="323"/>
        <end position="537"/>
    </location>
</feature>
<dbReference type="Gene3D" id="1.20.120.20">
    <property type="entry name" value="Apolipoprotein"/>
    <property type="match status" value="1"/>
</dbReference>
<gene>
    <name evidence="5" type="ORF">CSOL1703_00010887</name>
</gene>
<reference evidence="5 6" key="2">
    <citation type="submission" date="2021-10" db="EMBL/GenBank/DDBJ databases">
        <authorList>
            <person name="Piombo E."/>
        </authorList>
    </citation>
    <scope>NUCLEOTIDE SEQUENCE [LARGE SCALE GENOMIC DNA]</scope>
</reference>
<feature type="signal peptide" evidence="2">
    <location>
        <begin position="1"/>
        <end position="20"/>
    </location>
</feature>
<name>A0A9N9W817_9HYPO</name>
<dbReference type="InterPro" id="IPR054293">
    <property type="entry name" value="DUF7029"/>
</dbReference>
<feature type="chain" id="PRO_5040348374" evidence="2">
    <location>
        <begin position="21"/>
        <end position="605"/>
    </location>
</feature>
<evidence type="ECO:0000256" key="1">
    <source>
        <dbReference type="SAM" id="Coils"/>
    </source>
</evidence>